<evidence type="ECO:0000256" key="4">
    <source>
        <dbReference type="ARBA" id="ARBA00022989"/>
    </source>
</evidence>
<feature type="transmembrane region" description="Helical" evidence="6">
    <location>
        <begin position="6"/>
        <end position="31"/>
    </location>
</feature>
<gene>
    <name evidence="8" type="primary">dsbD_1</name>
    <name evidence="8" type="ORF">Mgrana_00530</name>
</gene>
<comment type="subcellular location">
    <subcellularLocation>
        <location evidence="1">Membrane</location>
        <topology evidence="1">Multi-pass membrane protein</topology>
    </subcellularLocation>
</comment>
<keyword evidence="3 6" id="KW-0812">Transmembrane</keyword>
<organism evidence="8 9">
    <name type="scientific">Meiothermus granaticius NBRC 107808</name>
    <dbReference type="NCBI Taxonomy" id="1227551"/>
    <lineage>
        <taxon>Bacteria</taxon>
        <taxon>Thermotogati</taxon>
        <taxon>Deinococcota</taxon>
        <taxon>Deinococci</taxon>
        <taxon>Thermales</taxon>
        <taxon>Thermaceae</taxon>
        <taxon>Meiothermus</taxon>
    </lineage>
</organism>
<dbReference type="AlphaFoldDB" id="A0A399FCI9"/>
<keyword evidence="5 6" id="KW-0472">Membrane</keyword>
<evidence type="ECO:0000256" key="2">
    <source>
        <dbReference type="ARBA" id="ARBA00006143"/>
    </source>
</evidence>
<protein>
    <submittedName>
        <fullName evidence="8">Thiol:disulfide interchange protein DsbD</fullName>
        <ecNumber evidence="8">1.8.1.8</ecNumber>
    </submittedName>
</protein>
<dbReference type="Proteomes" id="UP000266178">
    <property type="component" value="Unassembled WGS sequence"/>
</dbReference>
<keyword evidence="4 6" id="KW-1133">Transmembrane helix</keyword>
<feature type="transmembrane region" description="Helical" evidence="6">
    <location>
        <begin position="114"/>
        <end position="139"/>
    </location>
</feature>
<feature type="transmembrane region" description="Helical" evidence="6">
    <location>
        <begin position="43"/>
        <end position="69"/>
    </location>
</feature>
<evidence type="ECO:0000313" key="8">
    <source>
        <dbReference type="EMBL" id="RIH93476.1"/>
    </source>
</evidence>
<accession>A0A399FCI9</accession>
<dbReference type="OrthoDB" id="9803065at2"/>
<dbReference type="EC" id="1.8.1.8" evidence="8"/>
<comment type="similarity">
    <text evidence="2">Belongs to the DsbD family.</text>
</comment>
<dbReference type="RefSeq" id="WP_119356134.1">
    <property type="nucleotide sequence ID" value="NZ_BJXM01000003.1"/>
</dbReference>
<feature type="transmembrane region" description="Helical" evidence="6">
    <location>
        <begin position="75"/>
        <end position="93"/>
    </location>
</feature>
<dbReference type="PANTHER" id="PTHR31272">
    <property type="entry name" value="CYTOCHROME C-TYPE BIOGENESIS PROTEIN HI_1454-RELATED"/>
    <property type="match status" value="1"/>
</dbReference>
<dbReference type="EMBL" id="QWLB01000005">
    <property type="protein sequence ID" value="RIH93476.1"/>
    <property type="molecule type" value="Genomic_DNA"/>
</dbReference>
<reference evidence="8 9" key="1">
    <citation type="submission" date="2018-08" db="EMBL/GenBank/DDBJ databases">
        <title>Meiothermus granaticius genome AF-68 sequencing project.</title>
        <authorList>
            <person name="Da Costa M.S."/>
            <person name="Albuquerque L."/>
            <person name="Raposo P."/>
            <person name="Froufe H.J.C."/>
            <person name="Barroso C.S."/>
            <person name="Egas C."/>
        </authorList>
    </citation>
    <scope>NUCLEOTIDE SEQUENCE [LARGE SCALE GENOMIC DNA]</scope>
    <source>
        <strain evidence="8 9">AF-68</strain>
    </source>
</reference>
<sequence length="225" mass="24248">MALSLTGAFLAGLLSFLSPCVLPLVPTYLLYLGAEHGRPIFNAILFVAGFSAIFLLLGLPFTLLGNLLFEYRKPLTLVGGVAMMLFGLFMLGLKPKFLLSRINLRYEGDTSRPWGAFALGVVLGIGWTPCIGPILGAILTLTATGAGVQFLFSYILGLAVPFLLVALFTDRVQGWLRRASRLTSGLQIAGGAILVLVGVLMVTGQFALMNGYFLKLTPEWLLKHL</sequence>
<dbReference type="InterPro" id="IPR003834">
    <property type="entry name" value="Cyt_c_assmbl_TM_dom"/>
</dbReference>
<dbReference type="GO" id="GO:0016020">
    <property type="term" value="C:membrane"/>
    <property type="evidence" value="ECO:0007669"/>
    <property type="project" value="UniProtKB-SubCell"/>
</dbReference>
<evidence type="ECO:0000256" key="3">
    <source>
        <dbReference type="ARBA" id="ARBA00022692"/>
    </source>
</evidence>
<feature type="domain" description="Cytochrome C biogenesis protein transmembrane" evidence="7">
    <location>
        <begin position="3"/>
        <end position="202"/>
    </location>
</feature>
<feature type="transmembrane region" description="Helical" evidence="6">
    <location>
        <begin position="151"/>
        <end position="168"/>
    </location>
</feature>
<dbReference type="Pfam" id="PF02683">
    <property type="entry name" value="DsbD_TM"/>
    <property type="match status" value="1"/>
</dbReference>
<dbReference type="GO" id="GO:0047134">
    <property type="term" value="F:protein-disulfide reductase [NAD(P)H] activity"/>
    <property type="evidence" value="ECO:0007669"/>
    <property type="project" value="UniProtKB-EC"/>
</dbReference>
<feature type="transmembrane region" description="Helical" evidence="6">
    <location>
        <begin position="188"/>
        <end position="213"/>
    </location>
</feature>
<dbReference type="PANTHER" id="PTHR31272:SF4">
    <property type="entry name" value="CYTOCHROME C-TYPE BIOGENESIS PROTEIN HI_1454-RELATED"/>
    <property type="match status" value="1"/>
</dbReference>
<evidence type="ECO:0000256" key="5">
    <source>
        <dbReference type="ARBA" id="ARBA00023136"/>
    </source>
</evidence>
<name>A0A399FCI9_9DEIN</name>
<evidence type="ECO:0000256" key="6">
    <source>
        <dbReference type="SAM" id="Phobius"/>
    </source>
</evidence>
<keyword evidence="9" id="KW-1185">Reference proteome</keyword>
<evidence type="ECO:0000256" key="1">
    <source>
        <dbReference type="ARBA" id="ARBA00004141"/>
    </source>
</evidence>
<proteinExistence type="inferred from homology"/>
<evidence type="ECO:0000259" key="7">
    <source>
        <dbReference type="Pfam" id="PF02683"/>
    </source>
</evidence>
<evidence type="ECO:0000313" key="9">
    <source>
        <dbReference type="Proteomes" id="UP000266178"/>
    </source>
</evidence>
<comment type="caution">
    <text evidence="8">The sequence shown here is derived from an EMBL/GenBank/DDBJ whole genome shotgun (WGS) entry which is preliminary data.</text>
</comment>
<dbReference type="GO" id="GO:0017004">
    <property type="term" value="P:cytochrome complex assembly"/>
    <property type="evidence" value="ECO:0007669"/>
    <property type="project" value="InterPro"/>
</dbReference>
<keyword evidence="8" id="KW-0560">Oxidoreductase</keyword>
<dbReference type="InterPro" id="IPR051790">
    <property type="entry name" value="Cytochrome_c-biogenesis_DsbD"/>
</dbReference>